<dbReference type="SUPFAM" id="SSF158997">
    <property type="entry name" value="Trm112p-like"/>
    <property type="match status" value="1"/>
</dbReference>
<reference evidence="1 2" key="1">
    <citation type="submission" date="2019-08" db="EMBL/GenBank/DDBJ databases">
        <authorList>
            <person name="Chen S.-C."/>
            <person name="Lai M.-C."/>
            <person name="You Y.-T."/>
        </authorList>
    </citation>
    <scope>NUCLEOTIDE SEQUENCE [LARGE SCALE GENOMIC DNA]</scope>
    <source>
        <strain evidence="1 2">P2F9704a</strain>
    </source>
</reference>
<evidence type="ECO:0000313" key="2">
    <source>
        <dbReference type="Proteomes" id="UP001524383"/>
    </source>
</evidence>
<name>A0ABD4TN83_9EURY</name>
<dbReference type="RefSeq" id="WP_255333189.1">
    <property type="nucleotide sequence ID" value="NZ_VOTZ01000022.1"/>
</dbReference>
<comment type="caution">
    <text evidence="1">The sequence shown here is derived from an EMBL/GenBank/DDBJ whole genome shotgun (WGS) entry which is preliminary data.</text>
</comment>
<sequence length="61" mass="6860">MKRWLMDILCCPVCKGDIVLTVTEENEEEIIEGTLRCDACQVNYPIHEGIPNLLPPESASE</sequence>
<dbReference type="Gene3D" id="2.20.25.10">
    <property type="match status" value="1"/>
</dbReference>
<dbReference type="InterPro" id="IPR005651">
    <property type="entry name" value="Trm112-like"/>
</dbReference>
<accession>A0ABD4TN83</accession>
<proteinExistence type="predicted"/>
<keyword evidence="2" id="KW-1185">Reference proteome</keyword>
<dbReference type="Proteomes" id="UP001524383">
    <property type="component" value="Unassembled WGS sequence"/>
</dbReference>
<dbReference type="Pfam" id="PF03966">
    <property type="entry name" value="Trm112p"/>
    <property type="match status" value="1"/>
</dbReference>
<dbReference type="PANTHER" id="PTHR33505">
    <property type="entry name" value="ZGC:162634"/>
    <property type="match status" value="1"/>
</dbReference>
<protein>
    <submittedName>
        <fullName evidence="1">Trm112 family protein</fullName>
    </submittedName>
</protein>
<organism evidence="1 2">
    <name type="scientific">Methanocalculus taiwanensis</name>
    <dbReference type="NCBI Taxonomy" id="106207"/>
    <lineage>
        <taxon>Archaea</taxon>
        <taxon>Methanobacteriati</taxon>
        <taxon>Methanobacteriota</taxon>
        <taxon>Stenosarchaea group</taxon>
        <taxon>Methanomicrobia</taxon>
        <taxon>Methanomicrobiales</taxon>
        <taxon>Methanocalculaceae</taxon>
        <taxon>Methanocalculus</taxon>
    </lineage>
</organism>
<dbReference type="AlphaFoldDB" id="A0ABD4TN83"/>
<evidence type="ECO:0000313" key="1">
    <source>
        <dbReference type="EMBL" id="MCQ1539223.1"/>
    </source>
</evidence>
<dbReference type="EMBL" id="VOTZ01000022">
    <property type="protein sequence ID" value="MCQ1539223.1"/>
    <property type="molecule type" value="Genomic_DNA"/>
</dbReference>
<dbReference type="NCBIfam" id="NF038101">
    <property type="entry name" value="Trm112_arch"/>
    <property type="match status" value="1"/>
</dbReference>
<dbReference type="PANTHER" id="PTHR33505:SF4">
    <property type="entry name" value="PROTEIN PREY, MITOCHONDRIAL"/>
    <property type="match status" value="1"/>
</dbReference>
<gene>
    <name evidence="1" type="ORF">FTO68_09555</name>
</gene>